<feature type="chain" id="PRO_5007097848" description="Fibronectin type-III domain-containing protein" evidence="1">
    <location>
        <begin position="33"/>
        <end position="516"/>
    </location>
</feature>
<keyword evidence="1" id="KW-0732">Signal</keyword>
<keyword evidence="3" id="KW-1185">Reference proteome</keyword>
<dbReference type="Gene3D" id="2.60.40.10">
    <property type="entry name" value="Immunoglobulins"/>
    <property type="match status" value="1"/>
</dbReference>
<dbReference type="EMBL" id="LLZG01000345">
    <property type="protein sequence ID" value="KUL28206.1"/>
    <property type="molecule type" value="Genomic_DNA"/>
</dbReference>
<gene>
    <name evidence="2" type="ORF">ADL12_28665</name>
</gene>
<dbReference type="GO" id="GO:0005975">
    <property type="term" value="P:carbohydrate metabolic process"/>
    <property type="evidence" value="ECO:0007669"/>
    <property type="project" value="UniProtKB-ARBA"/>
</dbReference>
<proteinExistence type="predicted"/>
<comment type="caution">
    <text evidence="2">The sequence shown here is derived from an EMBL/GenBank/DDBJ whole genome shotgun (WGS) entry which is preliminary data.</text>
</comment>
<evidence type="ECO:0000256" key="1">
    <source>
        <dbReference type="SAM" id="SignalP"/>
    </source>
</evidence>
<dbReference type="Proteomes" id="UP000053923">
    <property type="component" value="Unassembled WGS sequence"/>
</dbReference>
<dbReference type="OrthoDB" id="9802683at2"/>
<dbReference type="InterPro" id="IPR011047">
    <property type="entry name" value="Quinoprotein_ADH-like_sf"/>
</dbReference>
<name>A0A101JKT8_9ACTN</name>
<dbReference type="SUPFAM" id="SSF50998">
    <property type="entry name" value="Quinoprotein alcohol dehydrogenase-like"/>
    <property type="match status" value="1"/>
</dbReference>
<sequence length="516" mass="55437">MRLRKSMKRGATTASAVALLAAASLITATASAADGDQKTLTADTLATWQTDGIVWSIEYANGVVYVGGTFDKVRPPGAKSGRGEVARKNFAAFDAATGRLLPCAPRFSGGGDTVRALKASPDGKVLYVGGSFTKAGQAGVSSAVALNTAGCSLRDDFRPHLSSFVRAIETMGDAVYLGGDFMVANGQDRERIAAFTPSGKLLPFQTEIDAPVRAILAVPKFGKLLVGGDFYMLNGELEKSLIALHPGTGKTVTSYADWLPPRSSVKALAHDETNFYVAAEGRGTGIFDGRIAGRLDNGKLVWKDTCLGATQAVAVHNGVLYSGSHAHNCRDTPGGFPEFNNRQHFLAQSVRDRHILHWFPDTDGGTGEGNGPRVLKMVGQVLWAGGEFTEVNGRRQQSLTRFSAGPDRGAPEDVPELKASVSRDGRVTLSWRATWDRDDAELTYRIYRDGNLVASPTRRSTEWDRPTMEYTDSVAPGSRHRYRIAVTDGENTSLRSKALVVTAVAAVADERQKEKR</sequence>
<accession>A0A101JKT8</accession>
<protein>
    <recommendedName>
        <fullName evidence="4">Fibronectin type-III domain-containing protein</fullName>
    </recommendedName>
</protein>
<reference evidence="3" key="1">
    <citation type="submission" date="2015-10" db="EMBL/GenBank/DDBJ databases">
        <authorList>
            <person name="Ju K.-S."/>
            <person name="Doroghazi J.R."/>
            <person name="Metcalf W.W."/>
        </authorList>
    </citation>
    <scope>NUCLEOTIDE SEQUENCE [LARGE SCALE GENOMIC DNA]</scope>
    <source>
        <strain evidence="3">NRRL 3151</strain>
    </source>
</reference>
<organism evidence="2 3">
    <name type="scientific">Streptomyces regalis</name>
    <dbReference type="NCBI Taxonomy" id="68262"/>
    <lineage>
        <taxon>Bacteria</taxon>
        <taxon>Bacillati</taxon>
        <taxon>Actinomycetota</taxon>
        <taxon>Actinomycetes</taxon>
        <taxon>Kitasatosporales</taxon>
        <taxon>Streptomycetaceae</taxon>
        <taxon>Streptomyces</taxon>
    </lineage>
</organism>
<feature type="signal peptide" evidence="1">
    <location>
        <begin position="1"/>
        <end position="32"/>
    </location>
</feature>
<evidence type="ECO:0000313" key="2">
    <source>
        <dbReference type="EMBL" id="KUL28206.1"/>
    </source>
</evidence>
<evidence type="ECO:0008006" key="4">
    <source>
        <dbReference type="Google" id="ProtNLM"/>
    </source>
</evidence>
<dbReference type="AlphaFoldDB" id="A0A101JKT8"/>
<evidence type="ECO:0000313" key="3">
    <source>
        <dbReference type="Proteomes" id="UP000053923"/>
    </source>
</evidence>
<dbReference type="InterPro" id="IPR013783">
    <property type="entry name" value="Ig-like_fold"/>
</dbReference>